<dbReference type="AlphaFoldDB" id="A0A6F9DEN3"/>
<feature type="DNA-binding region" description="Fork-head" evidence="6">
    <location>
        <begin position="62"/>
        <end position="153"/>
    </location>
</feature>
<evidence type="ECO:0000256" key="1">
    <source>
        <dbReference type="ARBA" id="ARBA00004123"/>
    </source>
</evidence>
<dbReference type="GO" id="GO:0000981">
    <property type="term" value="F:DNA-binding transcription factor activity, RNA polymerase II-specific"/>
    <property type="evidence" value="ECO:0007669"/>
    <property type="project" value="TreeGrafter"/>
</dbReference>
<accession>A0A6F9DEN3</accession>
<dbReference type="InterPro" id="IPR018122">
    <property type="entry name" value="TF_fork_head_CS_1"/>
</dbReference>
<evidence type="ECO:0000256" key="7">
    <source>
        <dbReference type="SAM" id="MobiDB-lite"/>
    </source>
</evidence>
<feature type="domain" description="Fork-head" evidence="8">
    <location>
        <begin position="62"/>
        <end position="153"/>
    </location>
</feature>
<organism evidence="9">
    <name type="scientific">Phallusia mammillata</name>
    <dbReference type="NCBI Taxonomy" id="59560"/>
    <lineage>
        <taxon>Eukaryota</taxon>
        <taxon>Metazoa</taxon>
        <taxon>Chordata</taxon>
        <taxon>Tunicata</taxon>
        <taxon>Ascidiacea</taxon>
        <taxon>Phlebobranchia</taxon>
        <taxon>Ascidiidae</taxon>
        <taxon>Phallusia</taxon>
    </lineage>
</organism>
<evidence type="ECO:0000256" key="4">
    <source>
        <dbReference type="ARBA" id="ARBA00023163"/>
    </source>
</evidence>
<dbReference type="EMBL" id="LR785829">
    <property type="protein sequence ID" value="CAB3254113.1"/>
    <property type="molecule type" value="mRNA"/>
</dbReference>
<evidence type="ECO:0000256" key="3">
    <source>
        <dbReference type="ARBA" id="ARBA00023125"/>
    </source>
</evidence>
<dbReference type="InterPro" id="IPR036388">
    <property type="entry name" value="WH-like_DNA-bd_sf"/>
</dbReference>
<dbReference type="Pfam" id="PF00250">
    <property type="entry name" value="Forkhead"/>
    <property type="match status" value="1"/>
</dbReference>
<evidence type="ECO:0000313" key="9">
    <source>
        <dbReference type="EMBL" id="CAB3254113.1"/>
    </source>
</evidence>
<dbReference type="GO" id="GO:0005634">
    <property type="term" value="C:nucleus"/>
    <property type="evidence" value="ECO:0007669"/>
    <property type="project" value="UniProtKB-SubCell"/>
</dbReference>
<dbReference type="InterPro" id="IPR030456">
    <property type="entry name" value="TF_fork_head_CS_2"/>
</dbReference>
<dbReference type="GO" id="GO:0000978">
    <property type="term" value="F:RNA polymerase II cis-regulatory region sequence-specific DNA binding"/>
    <property type="evidence" value="ECO:0007669"/>
    <property type="project" value="TreeGrafter"/>
</dbReference>
<name>A0A6F9DEN3_9ASCI</name>
<sequence>MTAAAVLNMTSNMRDTDNNLGNSLTSLAWLTGVNSSKEKQNKGDSKSSGDGETGDGQGKDGKPPYSYANLITLAINSSDKKKMTLSEIYKWICENYPYYNDAGNGWKNSIRHNLSLNKCFMKVPRSKDDPGKGSYWAIDNTPSDEQPSAKRRKLPYKDCFYYQGESIPRIAVYDNGYHVSTHILDLAGNILKN</sequence>
<evidence type="ECO:0000256" key="2">
    <source>
        <dbReference type="ARBA" id="ARBA00023015"/>
    </source>
</evidence>
<evidence type="ECO:0000259" key="8">
    <source>
        <dbReference type="PROSITE" id="PS50039"/>
    </source>
</evidence>
<dbReference type="InterPro" id="IPR001766">
    <property type="entry name" value="Fork_head_dom"/>
</dbReference>
<dbReference type="CDD" id="cd20024">
    <property type="entry name" value="FH_FOXJ2-like"/>
    <property type="match status" value="1"/>
</dbReference>
<gene>
    <name evidence="9" type="primary">Hr-006</name>
</gene>
<dbReference type="FunFam" id="1.10.10.10:FF:000088">
    <property type="entry name" value="Forkhead box protein J3"/>
    <property type="match status" value="1"/>
</dbReference>
<evidence type="ECO:0000256" key="5">
    <source>
        <dbReference type="ARBA" id="ARBA00023242"/>
    </source>
</evidence>
<dbReference type="InterPro" id="IPR036390">
    <property type="entry name" value="WH_DNA-bd_sf"/>
</dbReference>
<keyword evidence="2" id="KW-0805">Transcription regulation</keyword>
<feature type="region of interest" description="Disordered" evidence="7">
    <location>
        <begin position="35"/>
        <end position="63"/>
    </location>
</feature>
<dbReference type="SMART" id="SM00339">
    <property type="entry name" value="FH"/>
    <property type="match status" value="1"/>
</dbReference>
<protein>
    <submittedName>
        <fullName evidence="9">Transcription factor protein</fullName>
    </submittedName>
</protein>
<evidence type="ECO:0000256" key="6">
    <source>
        <dbReference type="PROSITE-ProRule" id="PRU00089"/>
    </source>
</evidence>
<comment type="subcellular location">
    <subcellularLocation>
        <location evidence="1 6">Nucleus</location>
    </subcellularLocation>
</comment>
<dbReference type="InterPro" id="IPR045912">
    <property type="entry name" value="FOXJ2/3-like"/>
</dbReference>
<dbReference type="PROSITE" id="PS50039">
    <property type="entry name" value="FORK_HEAD_3"/>
    <property type="match status" value="1"/>
</dbReference>
<dbReference type="PROSITE" id="PS00658">
    <property type="entry name" value="FORK_HEAD_2"/>
    <property type="match status" value="1"/>
</dbReference>
<keyword evidence="5 6" id="KW-0539">Nucleus</keyword>
<reference evidence="9" key="1">
    <citation type="submission" date="2020-04" db="EMBL/GenBank/DDBJ databases">
        <authorList>
            <person name="Neveu A P."/>
        </authorList>
    </citation>
    <scope>NUCLEOTIDE SEQUENCE</scope>
    <source>
        <tissue evidence="9">Whole embryo</tissue>
    </source>
</reference>
<dbReference type="PANTHER" id="PTHR46078">
    <property type="entry name" value="FORKHEAD BOX PROTEIN J2 FAMILY MEMBER"/>
    <property type="match status" value="1"/>
</dbReference>
<keyword evidence="4" id="KW-0804">Transcription</keyword>
<dbReference type="SUPFAM" id="SSF46785">
    <property type="entry name" value="Winged helix' DNA-binding domain"/>
    <property type="match status" value="1"/>
</dbReference>
<proteinExistence type="evidence at transcript level"/>
<dbReference type="PANTHER" id="PTHR46078:SF2">
    <property type="entry name" value="FORK-HEAD DOMAIN-CONTAINING PROTEIN"/>
    <property type="match status" value="1"/>
</dbReference>
<keyword evidence="3 6" id="KW-0238">DNA-binding</keyword>
<dbReference type="Gene3D" id="1.10.10.10">
    <property type="entry name" value="Winged helix-like DNA-binding domain superfamily/Winged helix DNA-binding domain"/>
    <property type="match status" value="1"/>
</dbReference>
<feature type="compositionally biased region" description="Basic and acidic residues" evidence="7">
    <location>
        <begin position="36"/>
        <end position="49"/>
    </location>
</feature>
<dbReference type="PROSITE" id="PS00657">
    <property type="entry name" value="FORK_HEAD_1"/>
    <property type="match status" value="1"/>
</dbReference>
<dbReference type="PRINTS" id="PR00053">
    <property type="entry name" value="FORKHEAD"/>
</dbReference>